<proteinExistence type="predicted"/>
<dbReference type="Proteomes" id="UP001499987">
    <property type="component" value="Unassembled WGS sequence"/>
</dbReference>
<dbReference type="RefSeq" id="WP_344623903.1">
    <property type="nucleotide sequence ID" value="NZ_BAAALD010000022.1"/>
</dbReference>
<comment type="caution">
    <text evidence="1">The sequence shown here is derived from an EMBL/GenBank/DDBJ whole genome shotgun (WGS) entry which is preliminary data.</text>
</comment>
<name>A0ABP4E0A0_9ACTN</name>
<evidence type="ECO:0000313" key="1">
    <source>
        <dbReference type="EMBL" id="GAA1083236.1"/>
    </source>
</evidence>
<accession>A0ABP4E0A0</accession>
<evidence type="ECO:0000313" key="2">
    <source>
        <dbReference type="Proteomes" id="UP001499987"/>
    </source>
</evidence>
<reference evidence="2" key="1">
    <citation type="journal article" date="2019" name="Int. J. Syst. Evol. Microbiol.">
        <title>The Global Catalogue of Microorganisms (GCM) 10K type strain sequencing project: providing services to taxonomists for standard genome sequencing and annotation.</title>
        <authorList>
            <consortium name="The Broad Institute Genomics Platform"/>
            <consortium name="The Broad Institute Genome Sequencing Center for Infectious Disease"/>
            <person name="Wu L."/>
            <person name="Ma J."/>
        </authorList>
    </citation>
    <scope>NUCLEOTIDE SEQUENCE [LARGE SCALE GENOMIC DNA]</scope>
    <source>
        <strain evidence="2">JCM 13002</strain>
    </source>
</reference>
<sequence length="192" mass="21322">MGADIHGFVECRATHGVLDEDDDIRWWPAVDLDLLYGGRCYDAFGCLFGVRNHAGFRPLADGRGLPEDVAAEVRREYEAWGRDAHGASWISWAELAAVDWDEPAEAVDERVEEYSLVPTRGWVLTGKSLRDTGGRPEGAAWIQDGRLLRTVRMVRRDAVPPDGPWAPVWQVMGALAGVHGAANVRLVVWFDN</sequence>
<evidence type="ECO:0008006" key="3">
    <source>
        <dbReference type="Google" id="ProtNLM"/>
    </source>
</evidence>
<gene>
    <name evidence="1" type="ORF">GCM10009663_27950</name>
</gene>
<protein>
    <recommendedName>
        <fullName evidence="3">Barstar (barnase inhibitor) domain-containing protein</fullName>
    </recommendedName>
</protein>
<organism evidence="1 2">
    <name type="scientific">Kitasatospora arboriphila</name>
    <dbReference type="NCBI Taxonomy" id="258052"/>
    <lineage>
        <taxon>Bacteria</taxon>
        <taxon>Bacillati</taxon>
        <taxon>Actinomycetota</taxon>
        <taxon>Actinomycetes</taxon>
        <taxon>Kitasatosporales</taxon>
        <taxon>Streptomycetaceae</taxon>
        <taxon>Kitasatospora</taxon>
    </lineage>
</organism>
<dbReference type="EMBL" id="BAAALD010000022">
    <property type="protein sequence ID" value="GAA1083236.1"/>
    <property type="molecule type" value="Genomic_DNA"/>
</dbReference>
<keyword evidence="2" id="KW-1185">Reference proteome</keyword>